<sequence length="97" mass="11055">MQTQISNEGRFATPNASRYLQQLCKHFAHKIDVEYTEEEGRFAFPSAEVRLEAAKTELVAKITSVSADGIKTAQNVIDSHLERFAFREGFKNMDWSD</sequence>
<dbReference type="EMBL" id="FXZK01000002">
    <property type="protein sequence ID" value="SMY07280.1"/>
    <property type="molecule type" value="Genomic_DNA"/>
</dbReference>
<dbReference type="OrthoDB" id="9806511at2"/>
<gene>
    <name evidence="1" type="ORF">LOM8899_01413</name>
</gene>
<dbReference type="Pfam" id="PF09981">
    <property type="entry name" value="DUF2218"/>
    <property type="match status" value="1"/>
</dbReference>
<dbReference type="RefSeq" id="WP_093991493.1">
    <property type="nucleotide sequence ID" value="NZ_FXZK01000002.1"/>
</dbReference>
<evidence type="ECO:0008006" key="3">
    <source>
        <dbReference type="Google" id="ProtNLM"/>
    </source>
</evidence>
<accession>A0A238LED6</accession>
<name>A0A238LED6_9RHOB</name>
<dbReference type="Gene3D" id="3.30.310.50">
    <property type="entry name" value="Alpha-D-phosphohexomutase, C-terminal domain"/>
    <property type="match status" value="1"/>
</dbReference>
<dbReference type="AlphaFoldDB" id="A0A238LED6"/>
<protein>
    <recommendedName>
        <fullName evidence="3">2,4-dihydroxyhept-2-ene-1,7-dioic acid aldolase</fullName>
    </recommendedName>
</protein>
<organism evidence="1 2">
    <name type="scientific">Flavimaricola marinus</name>
    <dbReference type="NCBI Taxonomy" id="1819565"/>
    <lineage>
        <taxon>Bacteria</taxon>
        <taxon>Pseudomonadati</taxon>
        <taxon>Pseudomonadota</taxon>
        <taxon>Alphaproteobacteria</taxon>
        <taxon>Rhodobacterales</taxon>
        <taxon>Paracoccaceae</taxon>
        <taxon>Flavimaricola</taxon>
    </lineage>
</organism>
<reference evidence="1 2" key="1">
    <citation type="submission" date="2017-05" db="EMBL/GenBank/DDBJ databases">
        <authorList>
            <person name="Song R."/>
            <person name="Chenine A.L."/>
            <person name="Ruprecht R.M."/>
        </authorList>
    </citation>
    <scope>NUCLEOTIDE SEQUENCE [LARGE SCALE GENOMIC DNA]</scope>
    <source>
        <strain evidence="1 2">CECT 8899</strain>
    </source>
</reference>
<proteinExistence type="predicted"/>
<evidence type="ECO:0000313" key="2">
    <source>
        <dbReference type="Proteomes" id="UP000201613"/>
    </source>
</evidence>
<dbReference type="PIRSF" id="PIRSF028291">
    <property type="entry name" value="UCP028291"/>
    <property type="match status" value="1"/>
</dbReference>
<dbReference type="InterPro" id="IPR014543">
    <property type="entry name" value="UCP028291"/>
</dbReference>
<evidence type="ECO:0000313" key="1">
    <source>
        <dbReference type="EMBL" id="SMY07280.1"/>
    </source>
</evidence>
<keyword evidence="2" id="KW-1185">Reference proteome</keyword>
<dbReference type="Proteomes" id="UP000201613">
    <property type="component" value="Unassembled WGS sequence"/>
</dbReference>